<evidence type="ECO:0000313" key="3">
    <source>
        <dbReference type="Proteomes" id="UP000503222"/>
    </source>
</evidence>
<dbReference type="AlphaFoldDB" id="A0A6G7YQW2"/>
<dbReference type="RefSeq" id="WP_166411529.1">
    <property type="nucleotide sequence ID" value="NZ_CP049869.1"/>
</dbReference>
<gene>
    <name evidence="2" type="ORF">G7077_09750</name>
</gene>
<keyword evidence="1" id="KW-0812">Transmembrane</keyword>
<protein>
    <submittedName>
        <fullName evidence="2">Uncharacterized protein</fullName>
    </submittedName>
</protein>
<feature type="transmembrane region" description="Helical" evidence="1">
    <location>
        <begin position="92"/>
        <end position="109"/>
    </location>
</feature>
<feature type="transmembrane region" description="Helical" evidence="1">
    <location>
        <begin position="20"/>
        <end position="44"/>
    </location>
</feature>
<accession>A0A6G7YQW2</accession>
<evidence type="ECO:0000256" key="1">
    <source>
        <dbReference type="SAM" id="Phobius"/>
    </source>
</evidence>
<organism evidence="2 3">
    <name type="scientific">Sphingomonas piscis</name>
    <dbReference type="NCBI Taxonomy" id="2714943"/>
    <lineage>
        <taxon>Bacteria</taxon>
        <taxon>Pseudomonadati</taxon>
        <taxon>Pseudomonadota</taxon>
        <taxon>Alphaproteobacteria</taxon>
        <taxon>Sphingomonadales</taxon>
        <taxon>Sphingomonadaceae</taxon>
        <taxon>Sphingomonas</taxon>
    </lineage>
</organism>
<proteinExistence type="predicted"/>
<reference evidence="2 3" key="1">
    <citation type="submission" date="2020-03" db="EMBL/GenBank/DDBJ databases">
        <title>Sphingomonas sp. nov., isolated from fish.</title>
        <authorList>
            <person name="Hyun D.-W."/>
            <person name="Bae J.-W."/>
        </authorList>
    </citation>
    <scope>NUCLEOTIDE SEQUENCE [LARGE SCALE GENOMIC DNA]</scope>
    <source>
        <strain evidence="2 3">HDW15B</strain>
    </source>
</reference>
<evidence type="ECO:0000313" key="2">
    <source>
        <dbReference type="EMBL" id="QIK79138.1"/>
    </source>
</evidence>
<sequence>MEYDDVESSARTRWKDKPLLLAVLLLLLLASPLGAPLVGMSIISGCDIPWEGSYQCAVPQRLQDYFIGLMMLSFLSIGLGVGLLWLGLAVGLTAYVGYLLVVGVWNTFAGRFATGLVSQDV</sequence>
<keyword evidence="1" id="KW-1133">Transmembrane helix</keyword>
<dbReference type="KEGG" id="spii:G7077_09750"/>
<dbReference type="Proteomes" id="UP000503222">
    <property type="component" value="Chromosome"/>
</dbReference>
<dbReference type="EMBL" id="CP049869">
    <property type="protein sequence ID" value="QIK79138.1"/>
    <property type="molecule type" value="Genomic_DNA"/>
</dbReference>
<name>A0A6G7YQW2_9SPHN</name>
<feature type="transmembrane region" description="Helical" evidence="1">
    <location>
        <begin position="65"/>
        <end position="86"/>
    </location>
</feature>
<keyword evidence="3" id="KW-1185">Reference proteome</keyword>
<keyword evidence="1" id="KW-0472">Membrane</keyword>